<dbReference type="SUPFAM" id="SSF55874">
    <property type="entry name" value="ATPase domain of HSP90 chaperone/DNA topoisomerase II/histidine kinase"/>
    <property type="match status" value="1"/>
</dbReference>
<evidence type="ECO:0000313" key="10">
    <source>
        <dbReference type="EMBL" id="QEM11738.1"/>
    </source>
</evidence>
<dbReference type="GO" id="GO:0004673">
    <property type="term" value="F:protein histidine kinase activity"/>
    <property type="evidence" value="ECO:0007669"/>
    <property type="project" value="UniProtKB-EC"/>
</dbReference>
<dbReference type="RefSeq" id="WP_112567580.1">
    <property type="nucleotide sequence ID" value="NZ_CP043450.1"/>
</dbReference>
<evidence type="ECO:0000256" key="3">
    <source>
        <dbReference type="ARBA" id="ARBA00022553"/>
    </source>
</evidence>
<organism evidence="10 11">
    <name type="scientific">Mucilaginibacter rubeus</name>
    <dbReference type="NCBI Taxonomy" id="2027860"/>
    <lineage>
        <taxon>Bacteria</taxon>
        <taxon>Pseudomonadati</taxon>
        <taxon>Bacteroidota</taxon>
        <taxon>Sphingobacteriia</taxon>
        <taxon>Sphingobacteriales</taxon>
        <taxon>Sphingobacteriaceae</taxon>
        <taxon>Mucilaginibacter</taxon>
    </lineage>
</organism>
<dbReference type="PANTHER" id="PTHR41523">
    <property type="entry name" value="TWO-COMPONENT SYSTEM SENSOR PROTEIN"/>
    <property type="match status" value="1"/>
</dbReference>
<keyword evidence="5" id="KW-0547">Nucleotide-binding</keyword>
<evidence type="ECO:0000256" key="7">
    <source>
        <dbReference type="ARBA" id="ARBA00022840"/>
    </source>
</evidence>
<dbReference type="OrthoDB" id="1523170at2"/>
<keyword evidence="6 10" id="KW-0418">Kinase</keyword>
<evidence type="ECO:0000313" key="11">
    <source>
        <dbReference type="Proteomes" id="UP000251402"/>
    </source>
</evidence>
<evidence type="ECO:0000256" key="6">
    <source>
        <dbReference type="ARBA" id="ARBA00022777"/>
    </source>
</evidence>
<dbReference type="KEGG" id="mrub:DEO27_017470"/>
<dbReference type="PANTHER" id="PTHR41523:SF8">
    <property type="entry name" value="ETHYLENE RESPONSE SENSOR PROTEIN"/>
    <property type="match status" value="1"/>
</dbReference>
<dbReference type="AlphaFoldDB" id="A0A5C1I2X0"/>
<evidence type="ECO:0000256" key="2">
    <source>
        <dbReference type="ARBA" id="ARBA00012438"/>
    </source>
</evidence>
<sequence length="309" mass="34464">MESDEVSSKRMEGIVHMICGGLPVTGLITKISVADGATLNLTMVGGFALALVVCLMVIIVRLRKRFDLSGRALNDRDQIISRQLVLLKDYETSMNLLSEQNDWLVTEMHHRVKNYLQIVNSLINSQMAYIKDPALKETLKGSRHRLYALSLVHQKLFQTSMISNLEVPCFIVELVDYLVDEFGVQDNVQFEYDMTPLSLDISLAIPLGLIVNELVSNALKYAFPAKASGKVRISLVHIDDDNYRFEFTDNGIGFPEGFNMNAGGSLGTSLISGLTGQMKGRIEVRSENGVMVKIDFKARHKKELHLIAS</sequence>
<dbReference type="InterPro" id="IPR011495">
    <property type="entry name" value="Sig_transdc_His_kin_sub2_dim/P"/>
</dbReference>
<name>A0A5C1I2X0_9SPHI</name>
<evidence type="ECO:0000256" key="4">
    <source>
        <dbReference type="ARBA" id="ARBA00022679"/>
    </source>
</evidence>
<keyword evidence="11" id="KW-1185">Reference proteome</keyword>
<keyword evidence="8" id="KW-0812">Transmembrane</keyword>
<dbReference type="EMBL" id="CP043450">
    <property type="protein sequence ID" value="QEM11738.1"/>
    <property type="molecule type" value="Genomic_DNA"/>
</dbReference>
<dbReference type="Pfam" id="PF02518">
    <property type="entry name" value="HATPase_c"/>
    <property type="match status" value="1"/>
</dbReference>
<proteinExistence type="predicted"/>
<evidence type="ECO:0000256" key="8">
    <source>
        <dbReference type="SAM" id="Phobius"/>
    </source>
</evidence>
<dbReference type="SMART" id="SM00387">
    <property type="entry name" value="HATPase_c"/>
    <property type="match status" value="1"/>
</dbReference>
<dbReference type="Gene3D" id="3.30.565.10">
    <property type="entry name" value="Histidine kinase-like ATPase, C-terminal domain"/>
    <property type="match status" value="1"/>
</dbReference>
<dbReference type="InterPro" id="IPR003594">
    <property type="entry name" value="HATPase_dom"/>
</dbReference>
<keyword evidence="8" id="KW-1133">Transmembrane helix</keyword>
<feature type="transmembrane region" description="Helical" evidence="8">
    <location>
        <begin position="39"/>
        <end position="62"/>
    </location>
</feature>
<feature type="domain" description="Histidine kinase/HSP90-like ATPase" evidence="9">
    <location>
        <begin position="202"/>
        <end position="300"/>
    </location>
</feature>
<dbReference type="InterPro" id="IPR036890">
    <property type="entry name" value="HATPase_C_sf"/>
</dbReference>
<dbReference type="Proteomes" id="UP000251402">
    <property type="component" value="Chromosome"/>
</dbReference>
<comment type="catalytic activity">
    <reaction evidence="1">
        <text>ATP + protein L-histidine = ADP + protein N-phospho-L-histidine.</text>
        <dbReference type="EC" id="2.7.13.3"/>
    </reaction>
</comment>
<keyword evidence="4" id="KW-0808">Transferase</keyword>
<keyword evidence="8" id="KW-0472">Membrane</keyword>
<keyword evidence="3" id="KW-0597">Phosphoprotein</keyword>
<keyword evidence="7" id="KW-0067">ATP-binding</keyword>
<dbReference type="EC" id="2.7.13.3" evidence="2"/>
<dbReference type="Pfam" id="PF07568">
    <property type="entry name" value="HisKA_2"/>
    <property type="match status" value="1"/>
</dbReference>
<dbReference type="GO" id="GO:0005524">
    <property type="term" value="F:ATP binding"/>
    <property type="evidence" value="ECO:0007669"/>
    <property type="project" value="UniProtKB-KW"/>
</dbReference>
<evidence type="ECO:0000256" key="5">
    <source>
        <dbReference type="ARBA" id="ARBA00022741"/>
    </source>
</evidence>
<evidence type="ECO:0000259" key="9">
    <source>
        <dbReference type="SMART" id="SM00387"/>
    </source>
</evidence>
<evidence type="ECO:0000256" key="1">
    <source>
        <dbReference type="ARBA" id="ARBA00000085"/>
    </source>
</evidence>
<protein>
    <recommendedName>
        <fullName evidence="2">histidine kinase</fullName>
        <ecNumber evidence="2">2.7.13.3</ecNumber>
    </recommendedName>
</protein>
<gene>
    <name evidence="10" type="ORF">DEO27_017470</name>
</gene>
<reference evidence="10" key="1">
    <citation type="submission" date="2019-08" db="EMBL/GenBank/DDBJ databases">
        <title>Comparative genome analysis confer to the adaptation heavy metal polluted environment.</title>
        <authorList>
            <person name="Li Y."/>
        </authorList>
    </citation>
    <scope>NUCLEOTIDE SEQUENCE [LARGE SCALE GENOMIC DNA]</scope>
    <source>
        <strain evidence="10">P1</strain>
    </source>
</reference>
<accession>A0A5C1I2X0</accession>